<name>A0A4Y2I215_ARAVE</name>
<keyword evidence="2" id="KW-1185">Reference proteome</keyword>
<dbReference type="PANTHER" id="PTHR46060:SF1">
    <property type="entry name" value="MARINER MOS1 TRANSPOSASE-LIKE PROTEIN"/>
    <property type="match status" value="1"/>
</dbReference>
<dbReference type="OrthoDB" id="8191996at2759"/>
<sequence length="100" mass="11519">MLSVIRFLNSKVVKTTEINRQISEVYGENILSEGMVRKFVRPFKDGRSNVHNEERSGRSSVINEDFVQKVNGKVRGNRRFTILSLSNEFPPVSRSVFMDL</sequence>
<evidence type="ECO:0008006" key="3">
    <source>
        <dbReference type="Google" id="ProtNLM"/>
    </source>
</evidence>
<dbReference type="InterPro" id="IPR052709">
    <property type="entry name" value="Transposase-MT_Hybrid"/>
</dbReference>
<dbReference type="EMBL" id="BGPR01002333">
    <property type="protein sequence ID" value="GBM71771.1"/>
    <property type="molecule type" value="Genomic_DNA"/>
</dbReference>
<accession>A0A4Y2I215</accession>
<proteinExistence type="predicted"/>
<gene>
    <name evidence="1" type="ORF">AVEN_190635_1</name>
</gene>
<evidence type="ECO:0000313" key="2">
    <source>
        <dbReference type="Proteomes" id="UP000499080"/>
    </source>
</evidence>
<dbReference type="PANTHER" id="PTHR46060">
    <property type="entry name" value="MARINER MOS1 TRANSPOSASE-LIKE PROTEIN"/>
    <property type="match status" value="1"/>
</dbReference>
<comment type="caution">
    <text evidence="1">The sequence shown here is derived from an EMBL/GenBank/DDBJ whole genome shotgun (WGS) entry which is preliminary data.</text>
</comment>
<dbReference type="Proteomes" id="UP000499080">
    <property type="component" value="Unassembled WGS sequence"/>
</dbReference>
<reference evidence="1 2" key="1">
    <citation type="journal article" date="2019" name="Sci. Rep.">
        <title>Orb-weaving spider Araneus ventricosus genome elucidates the spidroin gene catalogue.</title>
        <authorList>
            <person name="Kono N."/>
            <person name="Nakamura H."/>
            <person name="Ohtoshi R."/>
            <person name="Moran D.A.P."/>
            <person name="Shinohara A."/>
            <person name="Yoshida Y."/>
            <person name="Fujiwara M."/>
            <person name="Mori M."/>
            <person name="Tomita M."/>
            <person name="Arakawa K."/>
        </authorList>
    </citation>
    <scope>NUCLEOTIDE SEQUENCE [LARGE SCALE GENOMIC DNA]</scope>
</reference>
<protein>
    <recommendedName>
        <fullName evidence="3">Mos1 transposase HTH domain-containing protein</fullName>
    </recommendedName>
</protein>
<evidence type="ECO:0000313" key="1">
    <source>
        <dbReference type="EMBL" id="GBM71771.1"/>
    </source>
</evidence>
<organism evidence="1 2">
    <name type="scientific">Araneus ventricosus</name>
    <name type="common">Orbweaver spider</name>
    <name type="synonym">Epeira ventricosa</name>
    <dbReference type="NCBI Taxonomy" id="182803"/>
    <lineage>
        <taxon>Eukaryota</taxon>
        <taxon>Metazoa</taxon>
        <taxon>Ecdysozoa</taxon>
        <taxon>Arthropoda</taxon>
        <taxon>Chelicerata</taxon>
        <taxon>Arachnida</taxon>
        <taxon>Araneae</taxon>
        <taxon>Araneomorphae</taxon>
        <taxon>Entelegynae</taxon>
        <taxon>Araneoidea</taxon>
        <taxon>Araneidae</taxon>
        <taxon>Araneus</taxon>
    </lineage>
</organism>
<dbReference type="AlphaFoldDB" id="A0A4Y2I215"/>